<dbReference type="HOGENOM" id="CLU_449119_0_0_1"/>
<dbReference type="EMBL" id="JQFZ01000305">
    <property type="protein sequence ID" value="KGO51189.1"/>
    <property type="molecule type" value="Genomic_DNA"/>
</dbReference>
<keyword evidence="2" id="KW-1185">Reference proteome</keyword>
<organism evidence="1 2">
    <name type="scientific">Penicillium expansum</name>
    <name type="common">Blue mold rot fungus</name>
    <dbReference type="NCBI Taxonomy" id="27334"/>
    <lineage>
        <taxon>Eukaryota</taxon>
        <taxon>Fungi</taxon>
        <taxon>Dikarya</taxon>
        <taxon>Ascomycota</taxon>
        <taxon>Pezizomycotina</taxon>
        <taxon>Eurotiomycetes</taxon>
        <taxon>Eurotiomycetidae</taxon>
        <taxon>Eurotiales</taxon>
        <taxon>Aspergillaceae</taxon>
        <taxon>Penicillium</taxon>
    </lineage>
</organism>
<dbReference type="RefSeq" id="XP_016594193.1">
    <property type="nucleotide sequence ID" value="XM_016740505.1"/>
</dbReference>
<reference evidence="1 2" key="1">
    <citation type="journal article" date="2015" name="Mol. Plant Microbe Interact.">
        <title>Genome, transcriptome, and functional analyses of Penicillium expansum provide new insights into secondary metabolism and pathogenicity.</title>
        <authorList>
            <person name="Ballester A.R."/>
            <person name="Marcet-Houben M."/>
            <person name="Levin E."/>
            <person name="Sela N."/>
            <person name="Selma-Lazaro C."/>
            <person name="Carmona L."/>
            <person name="Wisniewski M."/>
            <person name="Droby S."/>
            <person name="Gonzalez-Candelas L."/>
            <person name="Gabaldon T."/>
        </authorList>
    </citation>
    <scope>NUCLEOTIDE SEQUENCE [LARGE SCALE GENOMIC DNA]</scope>
    <source>
        <strain evidence="1 2">MD-8</strain>
    </source>
</reference>
<sequence>MWFLPEEMIPDFRELVKHLVEFGVPLNETSPLGGALNIALVRGSNLFNKASGFNQDQMVFMVADLVARGADLTQRISETTTDPSVLFCETAENQVSEMHCSSSYLYAVARRNIHDEFHSSDLEKCILSRSEVDLQEAISLSTSMEDSADKQYLAELCVGWPAGLRIFLGAGYHLNTIKLLSHAIRYRCCGSIQVLLNDNNTFIDKGHVELAHWTKNFDVSRLIMHSLAEKRKILQNLAERHLPDHIQAQLHLSKDSLLDTNAINVYSKLQASGINLDPCLKVSRSLVSVYDWIDGDIDAAKMLFKAGFRNLELECDQGLTTLMRLARKFRFEFPVPIRKILKTMLFLISKGADPATRRREDGRTAMHFFGRSVSSNLGQNVMLKFGVLESDFPEWDMITPSKKLKAISEIFDHEWFPLSHRSWTLLETVFVDGHTDACSCACSAQGCLPRTCFFGELASWLGLSLGIQALSEVIRFLGERWAGSMKHLHDTLAPSVVRICMFEYLELAHTCCRMTDRLFHQTEAERAERLDEILDEQKFLIEQVDDQTAFFLSKYHQMDLGLPEFLLEYMSVEITKDPKADDEEKMREYEQEARQIRRLGVVLDESCT</sequence>
<dbReference type="Proteomes" id="UP000030143">
    <property type="component" value="Unassembled WGS sequence"/>
</dbReference>
<accession>A0A0A2J7A6</accession>
<dbReference type="GeneID" id="27675924"/>
<comment type="caution">
    <text evidence="1">The sequence shown here is derived from an EMBL/GenBank/DDBJ whole genome shotgun (WGS) entry which is preliminary data.</text>
</comment>
<evidence type="ECO:0000313" key="1">
    <source>
        <dbReference type="EMBL" id="KGO51189.1"/>
    </source>
</evidence>
<dbReference type="AlphaFoldDB" id="A0A0A2J7A6"/>
<protein>
    <submittedName>
        <fullName evidence="1">Uncharacterized protein</fullName>
    </submittedName>
</protein>
<evidence type="ECO:0000313" key="2">
    <source>
        <dbReference type="Proteomes" id="UP000030143"/>
    </source>
</evidence>
<gene>
    <name evidence="1" type="ORF">PEX2_032300</name>
</gene>
<name>A0A0A2J7A6_PENEN</name>
<proteinExistence type="predicted"/>